<evidence type="ECO:0000313" key="6">
    <source>
        <dbReference type="Proteomes" id="UP001244341"/>
    </source>
</evidence>
<evidence type="ECO:0000256" key="4">
    <source>
        <dbReference type="ARBA" id="ARBA00022801"/>
    </source>
</evidence>
<comment type="subcellular location">
    <subcellularLocation>
        <location evidence="1">Lipid droplet</location>
    </subcellularLocation>
</comment>
<dbReference type="SUPFAM" id="SSF53474">
    <property type="entry name" value="alpha/beta-Hydrolases"/>
    <property type="match status" value="1"/>
</dbReference>
<reference evidence="5 6" key="1">
    <citation type="submission" date="2023-05" db="EMBL/GenBank/DDBJ databases">
        <title>A 100% complete, gapless, phased diploid assembly of the Scenedesmus obliquus UTEX 3031 genome.</title>
        <authorList>
            <person name="Biondi T.C."/>
            <person name="Hanschen E.R."/>
            <person name="Kwon T."/>
            <person name="Eng W."/>
            <person name="Kruse C.P.S."/>
            <person name="Koehler S.I."/>
            <person name="Kunde Y."/>
            <person name="Gleasner C.D."/>
            <person name="You Mak K.T."/>
            <person name="Polle J."/>
            <person name="Hovde B.T."/>
            <person name="Starkenburg S.R."/>
        </authorList>
    </citation>
    <scope>NUCLEOTIDE SEQUENCE [LARGE SCALE GENOMIC DNA]</scope>
    <source>
        <strain evidence="5 6">DOE0152z</strain>
    </source>
</reference>
<keyword evidence="4" id="KW-0378">Hydrolase</keyword>
<dbReference type="PANTHER" id="PTHR13390:SF0">
    <property type="entry name" value="LIPID DROPLET-ASSOCIATED HYDROLASE"/>
    <property type="match status" value="1"/>
</dbReference>
<dbReference type="InterPro" id="IPR019363">
    <property type="entry name" value="LDAH"/>
</dbReference>
<keyword evidence="3" id="KW-0551">Lipid droplet</keyword>
<dbReference type="Pfam" id="PF10230">
    <property type="entry name" value="LIDHydrolase"/>
    <property type="match status" value="1"/>
</dbReference>
<dbReference type="Gene3D" id="3.40.50.1820">
    <property type="entry name" value="alpha/beta hydrolase"/>
    <property type="match status" value="1"/>
</dbReference>
<dbReference type="PANTHER" id="PTHR13390">
    <property type="entry name" value="LIPASE"/>
    <property type="match status" value="1"/>
</dbReference>
<dbReference type="EMBL" id="CP126208">
    <property type="protein sequence ID" value="WIA09021.1"/>
    <property type="molecule type" value="Genomic_DNA"/>
</dbReference>
<evidence type="ECO:0008006" key="7">
    <source>
        <dbReference type="Google" id="ProtNLM"/>
    </source>
</evidence>
<name>A0ABY8TL38_TETOB</name>
<accession>A0ABY8TL38</accession>
<evidence type="ECO:0000313" key="5">
    <source>
        <dbReference type="EMBL" id="WIA09021.1"/>
    </source>
</evidence>
<keyword evidence="6" id="KW-1185">Reference proteome</keyword>
<evidence type="ECO:0000256" key="3">
    <source>
        <dbReference type="ARBA" id="ARBA00022677"/>
    </source>
</evidence>
<evidence type="ECO:0000256" key="1">
    <source>
        <dbReference type="ARBA" id="ARBA00004502"/>
    </source>
</evidence>
<dbReference type="Proteomes" id="UP001244341">
    <property type="component" value="Chromosome 1b"/>
</dbReference>
<evidence type="ECO:0000256" key="2">
    <source>
        <dbReference type="ARBA" id="ARBA00008300"/>
    </source>
</evidence>
<gene>
    <name evidence="5" type="ORF">OEZ85_008435</name>
</gene>
<organism evidence="5 6">
    <name type="scientific">Tetradesmus obliquus</name>
    <name type="common">Green alga</name>
    <name type="synonym">Acutodesmus obliquus</name>
    <dbReference type="NCBI Taxonomy" id="3088"/>
    <lineage>
        <taxon>Eukaryota</taxon>
        <taxon>Viridiplantae</taxon>
        <taxon>Chlorophyta</taxon>
        <taxon>core chlorophytes</taxon>
        <taxon>Chlorophyceae</taxon>
        <taxon>CS clade</taxon>
        <taxon>Sphaeropleales</taxon>
        <taxon>Scenedesmaceae</taxon>
        <taxon>Tetradesmus</taxon>
    </lineage>
</organism>
<proteinExistence type="inferred from homology"/>
<sequence length="356" mass="38247">MGLACSSSKPLLQLLVVPGNPGFCGFYDKFMLQLAQLFGRHNVDIMAVSHAGHDSAGLSRGKVWCLDSQIQHKVALLKEHVLAPGRPPAVILAHSIGSYIMLQAVKQLEQEMQAAGTHLQQQLPKVVLLMPFMATDWSSSRQRVLRFAASLAPLLGAVAGAVGRLPGWLQDRLVALVQPGVEPHARGSMKALMTAGGVHNNFHLAQHEFRDLDKPADFGLIRRLGQRAAVVCAPDDMWFPQQHYQQMRSALPGIEEYWSDQLTHAFCLESHQCKHVAELVYASVTSSMPHLAACTAQGLQADSGDLAAAAAETLAQGATDTQQQQSDQAEVGAVDMSVLVGEEAASGQAAKVKVAC</sequence>
<protein>
    <recommendedName>
        <fullName evidence="7">Serine aminopeptidase S33 domain-containing protein</fullName>
    </recommendedName>
</protein>
<comment type="similarity">
    <text evidence="2">Belongs to the AB hydrolase superfamily. LDAH family.</text>
</comment>
<dbReference type="InterPro" id="IPR029058">
    <property type="entry name" value="AB_hydrolase_fold"/>
</dbReference>